<feature type="compositionally biased region" description="Low complexity" evidence="1">
    <location>
        <begin position="1"/>
        <end position="15"/>
    </location>
</feature>
<comment type="caution">
    <text evidence="2">The sequence shown here is derived from an EMBL/GenBank/DDBJ whole genome shotgun (WGS) entry which is preliminary data.</text>
</comment>
<evidence type="ECO:0000313" key="2">
    <source>
        <dbReference type="EMBL" id="RUO45067.1"/>
    </source>
</evidence>
<protein>
    <recommendedName>
        <fullName evidence="4">Flagellar protein FlaG</fullName>
    </recommendedName>
</protein>
<evidence type="ECO:0000313" key="3">
    <source>
        <dbReference type="Proteomes" id="UP000286680"/>
    </source>
</evidence>
<dbReference type="AlphaFoldDB" id="A0AA94EFU9"/>
<dbReference type="Proteomes" id="UP000286680">
    <property type="component" value="Unassembled WGS sequence"/>
</dbReference>
<sequence>MGIELNAFSNSFSSSGVESGDRNLVQQSKNTKEFRQEPETLDKLNERNQADNDKAKVKSVEELRELVDEVNQNQSIRQRNLEFSVNDEIGTTIVKVIDSESGELIRQIPSEELVRLAEKLSDQRQEAGSESKSSVGYLFNSTI</sequence>
<feature type="compositionally biased region" description="Basic and acidic residues" evidence="1">
    <location>
        <begin position="30"/>
        <end position="56"/>
    </location>
</feature>
<dbReference type="RefSeq" id="WP_126819457.1">
    <property type="nucleotide sequence ID" value="NZ_PIPS01000001.1"/>
</dbReference>
<proteinExistence type="predicted"/>
<dbReference type="PANTHER" id="PTHR37166">
    <property type="entry name" value="PROTEIN FLAG"/>
    <property type="match status" value="1"/>
</dbReference>
<name>A0AA94EFU9_9GAMM</name>
<gene>
    <name evidence="2" type="ORF">CWE23_03330</name>
</gene>
<dbReference type="InterPro" id="IPR035924">
    <property type="entry name" value="FlaG-like_sf"/>
</dbReference>
<keyword evidence="3" id="KW-1185">Reference proteome</keyword>
<dbReference type="EMBL" id="PIPS01000001">
    <property type="protein sequence ID" value="RUO45067.1"/>
    <property type="molecule type" value="Genomic_DNA"/>
</dbReference>
<feature type="compositionally biased region" description="Polar residues" evidence="1">
    <location>
        <begin position="130"/>
        <end position="143"/>
    </location>
</feature>
<evidence type="ECO:0008006" key="4">
    <source>
        <dbReference type="Google" id="ProtNLM"/>
    </source>
</evidence>
<dbReference type="PANTHER" id="PTHR37166:SF1">
    <property type="entry name" value="PROTEIN FLAG"/>
    <property type="match status" value="1"/>
</dbReference>
<dbReference type="InterPro" id="IPR005186">
    <property type="entry name" value="FlaG"/>
</dbReference>
<dbReference type="SUPFAM" id="SSF160214">
    <property type="entry name" value="FlaG-like"/>
    <property type="match status" value="1"/>
</dbReference>
<organism evidence="2 3">
    <name type="scientific">Idiomarina aquatica</name>
    <dbReference type="NCBI Taxonomy" id="1327752"/>
    <lineage>
        <taxon>Bacteria</taxon>
        <taxon>Pseudomonadati</taxon>
        <taxon>Pseudomonadota</taxon>
        <taxon>Gammaproteobacteria</taxon>
        <taxon>Alteromonadales</taxon>
        <taxon>Idiomarinaceae</taxon>
        <taxon>Idiomarina</taxon>
    </lineage>
</organism>
<feature type="region of interest" description="Disordered" evidence="1">
    <location>
        <begin position="1"/>
        <end position="56"/>
    </location>
</feature>
<dbReference type="Gene3D" id="3.30.160.170">
    <property type="entry name" value="FlaG-like"/>
    <property type="match status" value="1"/>
</dbReference>
<feature type="region of interest" description="Disordered" evidence="1">
    <location>
        <begin position="122"/>
        <end position="143"/>
    </location>
</feature>
<dbReference type="Pfam" id="PF03646">
    <property type="entry name" value="FlaG"/>
    <property type="match status" value="1"/>
</dbReference>
<reference evidence="3" key="1">
    <citation type="journal article" date="2018" name="Front. Microbiol.">
        <title>Genome-Based Analysis Reveals the Taxonomy and Diversity of the Family Idiomarinaceae.</title>
        <authorList>
            <person name="Liu Y."/>
            <person name="Lai Q."/>
            <person name="Shao Z."/>
        </authorList>
    </citation>
    <scope>NUCLEOTIDE SEQUENCE [LARGE SCALE GENOMIC DNA]</scope>
    <source>
        <strain evidence="3">SN-14</strain>
    </source>
</reference>
<evidence type="ECO:0000256" key="1">
    <source>
        <dbReference type="SAM" id="MobiDB-lite"/>
    </source>
</evidence>
<accession>A0AA94EFU9</accession>